<keyword evidence="8" id="KW-1185">Reference proteome</keyword>
<keyword evidence="5" id="KW-0812">Transmembrane</keyword>
<feature type="disulfide bond" description="Redox-active" evidence="4">
    <location>
        <begin position="86"/>
        <end position="90"/>
    </location>
</feature>
<evidence type="ECO:0000313" key="7">
    <source>
        <dbReference type="EMBL" id="RBP47508.1"/>
    </source>
</evidence>
<evidence type="ECO:0000256" key="3">
    <source>
        <dbReference type="PIRSR" id="PIRSR603782-1"/>
    </source>
</evidence>
<dbReference type="Pfam" id="PF02630">
    <property type="entry name" value="SCO1-SenC"/>
    <property type="match status" value="1"/>
</dbReference>
<gene>
    <name evidence="7" type="ORF">DES53_101305</name>
</gene>
<dbReference type="OrthoDB" id="9811998at2"/>
<dbReference type="Gene3D" id="3.40.30.10">
    <property type="entry name" value="Glutaredoxin"/>
    <property type="match status" value="1"/>
</dbReference>
<feature type="transmembrane region" description="Helical" evidence="5">
    <location>
        <begin position="15"/>
        <end position="36"/>
    </location>
</feature>
<proteinExistence type="inferred from homology"/>
<keyword evidence="4" id="KW-1015">Disulfide bond</keyword>
<evidence type="ECO:0000256" key="1">
    <source>
        <dbReference type="ARBA" id="ARBA00010996"/>
    </source>
</evidence>
<dbReference type="InterPro" id="IPR036249">
    <property type="entry name" value="Thioredoxin-like_sf"/>
</dbReference>
<reference evidence="7 8" key="1">
    <citation type="submission" date="2018-06" db="EMBL/GenBank/DDBJ databases">
        <title>Genomic Encyclopedia of Type Strains, Phase IV (KMG-IV): sequencing the most valuable type-strain genomes for metagenomic binning, comparative biology and taxonomic classification.</title>
        <authorList>
            <person name="Goeker M."/>
        </authorList>
    </citation>
    <scope>NUCLEOTIDE SEQUENCE [LARGE SCALE GENOMIC DNA]</scope>
    <source>
        <strain evidence="7 8">DSM 25532</strain>
    </source>
</reference>
<dbReference type="RefSeq" id="WP_113956437.1">
    <property type="nucleotide sequence ID" value="NZ_QNRR01000001.1"/>
</dbReference>
<keyword evidence="2 3" id="KW-0186">Copper</keyword>
<organism evidence="7 8">
    <name type="scientific">Roseimicrobium gellanilyticum</name>
    <dbReference type="NCBI Taxonomy" id="748857"/>
    <lineage>
        <taxon>Bacteria</taxon>
        <taxon>Pseudomonadati</taxon>
        <taxon>Verrucomicrobiota</taxon>
        <taxon>Verrucomicrobiia</taxon>
        <taxon>Verrucomicrobiales</taxon>
        <taxon>Verrucomicrobiaceae</taxon>
        <taxon>Roseimicrobium</taxon>
    </lineage>
</organism>
<evidence type="ECO:0000256" key="5">
    <source>
        <dbReference type="SAM" id="Phobius"/>
    </source>
</evidence>
<keyword evidence="3" id="KW-0479">Metal-binding</keyword>
<dbReference type="Proteomes" id="UP000253426">
    <property type="component" value="Unassembled WGS sequence"/>
</dbReference>
<dbReference type="PROSITE" id="PS51352">
    <property type="entry name" value="THIOREDOXIN_2"/>
    <property type="match status" value="1"/>
</dbReference>
<keyword evidence="5" id="KW-1133">Transmembrane helix</keyword>
<protein>
    <submittedName>
        <fullName evidence="7">Cytochrome oxidase Cu insertion factor (SCO1/SenC/PrrC family)</fullName>
    </submittedName>
</protein>
<evidence type="ECO:0000256" key="4">
    <source>
        <dbReference type="PIRSR" id="PIRSR603782-2"/>
    </source>
</evidence>
<feature type="binding site" evidence="3">
    <location>
        <position position="180"/>
    </location>
    <ligand>
        <name>Cu cation</name>
        <dbReference type="ChEBI" id="CHEBI:23378"/>
    </ligand>
</feature>
<dbReference type="InterPro" id="IPR003782">
    <property type="entry name" value="SCO1/SenC"/>
</dbReference>
<dbReference type="EMBL" id="QNRR01000001">
    <property type="protein sequence ID" value="RBP47508.1"/>
    <property type="molecule type" value="Genomic_DNA"/>
</dbReference>
<comment type="caution">
    <text evidence="7">The sequence shown here is derived from an EMBL/GenBank/DDBJ whole genome shotgun (WGS) entry which is preliminary data.</text>
</comment>
<keyword evidence="5" id="KW-0472">Membrane</keyword>
<feature type="binding site" evidence="3">
    <location>
        <position position="86"/>
    </location>
    <ligand>
        <name>Cu cation</name>
        <dbReference type="ChEBI" id="CHEBI:23378"/>
    </ligand>
</feature>
<dbReference type="SUPFAM" id="SSF52833">
    <property type="entry name" value="Thioredoxin-like"/>
    <property type="match status" value="1"/>
</dbReference>
<feature type="transmembrane region" description="Helical" evidence="5">
    <location>
        <begin position="232"/>
        <end position="253"/>
    </location>
</feature>
<evidence type="ECO:0000259" key="6">
    <source>
        <dbReference type="PROSITE" id="PS51352"/>
    </source>
</evidence>
<feature type="binding site" evidence="3">
    <location>
        <position position="90"/>
    </location>
    <ligand>
        <name>Cu cation</name>
        <dbReference type="ChEBI" id="CHEBI:23378"/>
    </ligand>
</feature>
<feature type="domain" description="Thioredoxin" evidence="6">
    <location>
        <begin position="48"/>
        <end position="227"/>
    </location>
</feature>
<evidence type="ECO:0000256" key="2">
    <source>
        <dbReference type="ARBA" id="ARBA00023008"/>
    </source>
</evidence>
<dbReference type="PANTHER" id="PTHR12151">
    <property type="entry name" value="ELECTRON TRANSPORT PROTIN SCO1/SENC FAMILY MEMBER"/>
    <property type="match status" value="1"/>
</dbReference>
<comment type="similarity">
    <text evidence="1">Belongs to the SCO1/2 family.</text>
</comment>
<name>A0A366HW44_9BACT</name>
<sequence length="269" mass="30105">MSTPPPAETRRIHPLTIWIPIIAIVGGIVVAYSYLVKLSMEKRQDRLPVLSRLEKDLTLVERSGKTVELSQLKGKVIVACWVYTHCPRGCAGVVSAMLDVHKDYENNPDVHFLSVSVDPDDGAEQLKTFADGLKIGGDNWWFVNGPKDVLRSYMTRYFGFMAVQDIPEKDRLSPADKYMHDMKVALVDKQGRVRGHYDISNPDPQQNEFINAKFREDMKRVLAETQSSNNMAMGIILLSVMGISVLSLLIMAWKRPPGRPAPSDPATAP</sequence>
<dbReference type="GO" id="GO:0046872">
    <property type="term" value="F:metal ion binding"/>
    <property type="evidence" value="ECO:0007669"/>
    <property type="project" value="UniProtKB-KW"/>
</dbReference>
<accession>A0A366HW44</accession>
<dbReference type="PANTHER" id="PTHR12151:SF25">
    <property type="entry name" value="LINALOOL DEHYDRATASE_ISOMERASE DOMAIN-CONTAINING PROTEIN"/>
    <property type="match status" value="1"/>
</dbReference>
<evidence type="ECO:0000313" key="8">
    <source>
        <dbReference type="Proteomes" id="UP000253426"/>
    </source>
</evidence>
<dbReference type="CDD" id="cd02968">
    <property type="entry name" value="SCO"/>
    <property type="match status" value="1"/>
</dbReference>
<dbReference type="AlphaFoldDB" id="A0A366HW44"/>
<dbReference type="InterPro" id="IPR013766">
    <property type="entry name" value="Thioredoxin_domain"/>
</dbReference>